<dbReference type="Pfam" id="PF01266">
    <property type="entry name" value="DAO"/>
    <property type="match status" value="1"/>
</dbReference>
<dbReference type="InterPro" id="IPR036412">
    <property type="entry name" value="HAD-like_sf"/>
</dbReference>
<dbReference type="SUPFAM" id="SSF51905">
    <property type="entry name" value="FAD/NAD(P)-binding domain"/>
    <property type="match status" value="1"/>
</dbReference>
<dbReference type="Gene3D" id="1.10.150.240">
    <property type="entry name" value="Putative phosphatase, domain 2"/>
    <property type="match status" value="1"/>
</dbReference>
<organism evidence="2 3">
    <name type="scientific">Polyplosphaeria fusca</name>
    <dbReference type="NCBI Taxonomy" id="682080"/>
    <lineage>
        <taxon>Eukaryota</taxon>
        <taxon>Fungi</taxon>
        <taxon>Dikarya</taxon>
        <taxon>Ascomycota</taxon>
        <taxon>Pezizomycotina</taxon>
        <taxon>Dothideomycetes</taxon>
        <taxon>Pleosporomycetidae</taxon>
        <taxon>Pleosporales</taxon>
        <taxon>Tetraplosphaeriaceae</taxon>
        <taxon>Polyplosphaeria</taxon>
    </lineage>
</organism>
<evidence type="ECO:0000259" key="1">
    <source>
        <dbReference type="Pfam" id="PF01266"/>
    </source>
</evidence>
<dbReference type="AlphaFoldDB" id="A0A9P4V0C8"/>
<protein>
    <submittedName>
        <fullName evidence="2">DAO-domain-containing protein</fullName>
    </submittedName>
</protein>
<comment type="caution">
    <text evidence="2">The sequence shown here is derived from an EMBL/GenBank/DDBJ whole genome shotgun (WGS) entry which is preliminary data.</text>
</comment>
<dbReference type="EMBL" id="ML996163">
    <property type="protein sequence ID" value="KAF2733334.1"/>
    <property type="molecule type" value="Genomic_DNA"/>
</dbReference>
<keyword evidence="3" id="KW-1185">Reference proteome</keyword>
<dbReference type="PANTHER" id="PTHR13847:SF279">
    <property type="entry name" value="FAD DEPENDENT OXIDOREDUCTASE DOMAIN-CONTAINING PROTEIN-RELATED"/>
    <property type="match status" value="1"/>
</dbReference>
<dbReference type="InterPro" id="IPR023214">
    <property type="entry name" value="HAD_sf"/>
</dbReference>
<accession>A0A9P4V0C8</accession>
<name>A0A9P4V0C8_9PLEO</name>
<dbReference type="Gene3D" id="3.40.50.1000">
    <property type="entry name" value="HAD superfamily/HAD-like"/>
    <property type="match status" value="1"/>
</dbReference>
<dbReference type="Gene3D" id="3.50.50.60">
    <property type="entry name" value="FAD/NAD(P)-binding domain"/>
    <property type="match status" value="1"/>
</dbReference>
<dbReference type="OrthoDB" id="429143at2759"/>
<reference evidence="2" key="1">
    <citation type="journal article" date="2020" name="Stud. Mycol.">
        <title>101 Dothideomycetes genomes: a test case for predicting lifestyles and emergence of pathogens.</title>
        <authorList>
            <person name="Haridas S."/>
            <person name="Albert R."/>
            <person name="Binder M."/>
            <person name="Bloem J."/>
            <person name="Labutti K."/>
            <person name="Salamov A."/>
            <person name="Andreopoulos B."/>
            <person name="Baker S."/>
            <person name="Barry K."/>
            <person name="Bills G."/>
            <person name="Bluhm B."/>
            <person name="Cannon C."/>
            <person name="Castanera R."/>
            <person name="Culley D."/>
            <person name="Daum C."/>
            <person name="Ezra D."/>
            <person name="Gonzalez J."/>
            <person name="Henrissat B."/>
            <person name="Kuo A."/>
            <person name="Liang C."/>
            <person name="Lipzen A."/>
            <person name="Lutzoni F."/>
            <person name="Magnuson J."/>
            <person name="Mondo S."/>
            <person name="Nolan M."/>
            <person name="Ohm R."/>
            <person name="Pangilinan J."/>
            <person name="Park H.-J."/>
            <person name="Ramirez L."/>
            <person name="Alfaro M."/>
            <person name="Sun H."/>
            <person name="Tritt A."/>
            <person name="Yoshinaga Y."/>
            <person name="Zwiers L.-H."/>
            <person name="Turgeon B."/>
            <person name="Goodwin S."/>
            <person name="Spatafora J."/>
            <person name="Crous P."/>
            <person name="Grigoriev I."/>
        </authorList>
    </citation>
    <scope>NUCLEOTIDE SEQUENCE</scope>
    <source>
        <strain evidence="2">CBS 125425</strain>
    </source>
</reference>
<feature type="domain" description="FAD dependent oxidoreductase" evidence="1">
    <location>
        <begin position="278"/>
        <end position="654"/>
    </location>
</feature>
<dbReference type="GO" id="GO:0005737">
    <property type="term" value="C:cytoplasm"/>
    <property type="evidence" value="ECO:0007669"/>
    <property type="project" value="TreeGrafter"/>
</dbReference>
<dbReference type="Pfam" id="PF00702">
    <property type="entry name" value="Hydrolase"/>
    <property type="match status" value="1"/>
</dbReference>
<dbReference type="Proteomes" id="UP000799444">
    <property type="component" value="Unassembled WGS sequence"/>
</dbReference>
<dbReference type="InterPro" id="IPR036188">
    <property type="entry name" value="FAD/NAD-bd_sf"/>
</dbReference>
<dbReference type="InterPro" id="IPR006076">
    <property type="entry name" value="FAD-dep_OxRdtase"/>
</dbReference>
<sequence length="699" mass="77625">MTGSRKHVVFDIVGTCVSYDALFNAIDHRLGDKLLAQNVKPRLFGYLWIEVTEREYTYLSMNGRYVGFREVFSSLFYRMLHMSGIEDPHAFASDEDLKYILEQYMKLQARPGIAECFQMLRENGFTVWALTAGDVERVGGYFRHNNIHMPKENFISCDSFKIGKPDPKVYQMMLEKLGKDDEKWFAAAHNWDSAAAKLSGFKAAYCTIWEKVRCDELFGPCDVTADTFPEMARAIVSAMPSSPAGRRPVPNPVASFWNAEPLSLDHHRTTPDLPTTADVVIIGSGFSGVATAYHLLKDNPKPPSTIILEARNIASGATGRNGGHVKPDTYFNVTRYAGLYGEAAAAELQRFETQNVYAVKELVESERLDCDFHLTRAVDVYLDATQAEETAAAYQKLKDAGVVDLSDTAYMPASDAERLSGVKGAHCAFSFTAAHLWPAKMVQQLLIKVLPLGLNVQANTPVEFVSPSLDSAKKWTIQTPRGVIKTSHVVYATNGYTSSILPSYAQAITPIRGIASHIESPKGRNAPHLVNTYALRFGGANYDYLIPRADGSIIVGGARQRFWHNPQRWFDSVQDDGLVDEAVSYFDGYMQRHFRGWEDSNAQTSRVWTGVMGYSADFMPHVGHVPNKPGQHIIAGFNGHGMPQILLSAKGLAAMIRDGVAFGETGIPSLFESTEERVRRIDSPLEDSFRVLWGKSSKL</sequence>
<dbReference type="PANTHER" id="PTHR13847">
    <property type="entry name" value="SARCOSINE DEHYDROGENASE-RELATED"/>
    <property type="match status" value="1"/>
</dbReference>
<dbReference type="InterPro" id="IPR023198">
    <property type="entry name" value="PGP-like_dom2"/>
</dbReference>
<gene>
    <name evidence="2" type="ORF">EJ04DRAFT_535557</name>
</gene>
<dbReference type="Gene3D" id="3.30.9.10">
    <property type="entry name" value="D-Amino Acid Oxidase, subunit A, domain 2"/>
    <property type="match status" value="1"/>
</dbReference>
<proteinExistence type="predicted"/>
<dbReference type="SUPFAM" id="SSF56784">
    <property type="entry name" value="HAD-like"/>
    <property type="match status" value="1"/>
</dbReference>
<evidence type="ECO:0000313" key="2">
    <source>
        <dbReference type="EMBL" id="KAF2733334.1"/>
    </source>
</evidence>
<evidence type="ECO:0000313" key="3">
    <source>
        <dbReference type="Proteomes" id="UP000799444"/>
    </source>
</evidence>